<dbReference type="Gene3D" id="1.20.1600.10">
    <property type="entry name" value="Outer membrane efflux proteins (OEP)"/>
    <property type="match status" value="1"/>
</dbReference>
<gene>
    <name evidence="3" type="ORF">SAMN05421643_105178</name>
</gene>
<dbReference type="Pfam" id="PF02321">
    <property type="entry name" value="OEP"/>
    <property type="match status" value="1"/>
</dbReference>
<accession>A0A1H3I3N5</accession>
<dbReference type="PROSITE" id="PS51257">
    <property type="entry name" value="PROKAR_LIPOPROTEIN"/>
    <property type="match status" value="1"/>
</dbReference>
<proteinExistence type="inferred from homology"/>
<sequence length="182" mass="19873">MQKVWSISGRSIAVSALALALTACQSMRGPEPVAQANIPEQGYLTDVSGPSIAEQGYKDFFADQRLLQVLDLALANNRDLRTSTLNIQRAQQQYQITENNQLPTIGASGGVLRQDTLSSQKPITSYNVGLGVTAYELDFWGRVRSLKDNALDSYLATSNCVDWSSGSSMVELLVCQCKFKTC</sequence>
<dbReference type="PANTHER" id="PTHR30203">
    <property type="entry name" value="OUTER MEMBRANE CATION EFFLUX PROTEIN"/>
    <property type="match status" value="1"/>
</dbReference>
<dbReference type="GO" id="GO:0015562">
    <property type="term" value="F:efflux transmembrane transporter activity"/>
    <property type="evidence" value="ECO:0007669"/>
    <property type="project" value="InterPro"/>
</dbReference>
<evidence type="ECO:0000256" key="2">
    <source>
        <dbReference type="SAM" id="SignalP"/>
    </source>
</evidence>
<dbReference type="Gene3D" id="2.20.200.10">
    <property type="entry name" value="Outer membrane efflux proteins (OEP)"/>
    <property type="match status" value="1"/>
</dbReference>
<organism evidence="3 4">
    <name type="scientific">Acinetobacter kyonggiensis</name>
    <dbReference type="NCBI Taxonomy" id="595670"/>
    <lineage>
        <taxon>Bacteria</taxon>
        <taxon>Pseudomonadati</taxon>
        <taxon>Pseudomonadota</taxon>
        <taxon>Gammaproteobacteria</taxon>
        <taxon>Moraxellales</taxon>
        <taxon>Moraxellaceae</taxon>
        <taxon>Acinetobacter</taxon>
    </lineage>
</organism>
<comment type="similarity">
    <text evidence="1">Belongs to the outer membrane factor (OMF) (TC 1.B.17) family.</text>
</comment>
<evidence type="ECO:0000313" key="3">
    <source>
        <dbReference type="EMBL" id="SDY21779.1"/>
    </source>
</evidence>
<dbReference type="Proteomes" id="UP000199035">
    <property type="component" value="Unassembled WGS sequence"/>
</dbReference>
<feature type="chain" id="PRO_5011730865" evidence="2">
    <location>
        <begin position="21"/>
        <end position="182"/>
    </location>
</feature>
<reference evidence="4" key="1">
    <citation type="submission" date="2016-10" db="EMBL/GenBank/DDBJ databases">
        <authorList>
            <person name="Varghese N."/>
            <person name="Submissions S."/>
        </authorList>
    </citation>
    <scope>NUCLEOTIDE SEQUENCE [LARGE SCALE GENOMIC DNA]</scope>
    <source>
        <strain evidence="4">ANC 5109</strain>
    </source>
</reference>
<dbReference type="PANTHER" id="PTHR30203:SF32">
    <property type="entry name" value="CATION EFFLUX SYSTEM PROTEIN CUSC"/>
    <property type="match status" value="1"/>
</dbReference>
<evidence type="ECO:0000313" key="4">
    <source>
        <dbReference type="Proteomes" id="UP000199035"/>
    </source>
</evidence>
<dbReference type="InterPro" id="IPR003423">
    <property type="entry name" value="OMP_efflux"/>
</dbReference>
<name>A0A1H3I3N5_9GAMM</name>
<dbReference type="InterPro" id="IPR010131">
    <property type="entry name" value="MdtP/NodT-like"/>
</dbReference>
<evidence type="ECO:0000256" key="1">
    <source>
        <dbReference type="ARBA" id="ARBA00007613"/>
    </source>
</evidence>
<dbReference type="EMBL" id="FNPK01000005">
    <property type="protein sequence ID" value="SDY21779.1"/>
    <property type="molecule type" value="Genomic_DNA"/>
</dbReference>
<protein>
    <submittedName>
        <fullName evidence="3">Outer membrane protein, multidrug efflux system</fullName>
    </submittedName>
</protein>
<dbReference type="STRING" id="595670.SAMN05421643_105178"/>
<keyword evidence="4" id="KW-1185">Reference proteome</keyword>
<keyword evidence="2" id="KW-0732">Signal</keyword>
<feature type="signal peptide" evidence="2">
    <location>
        <begin position="1"/>
        <end position="20"/>
    </location>
</feature>
<dbReference type="AlphaFoldDB" id="A0A1H3I3N5"/>
<dbReference type="SUPFAM" id="SSF56954">
    <property type="entry name" value="Outer membrane efflux proteins (OEP)"/>
    <property type="match status" value="1"/>
</dbReference>